<sequence length="197" mass="23141">MTYKISRLFSHEPNELLARPRVSYKISEYVFDYIRENILIPNKLLKDDKIDYSFTLSFVVFDSELHKFFYETPFNTEENKFRPDTKPKIINGVKEVSIRVVSKKISAIILPSDYADIVYDMFGSFLVASFSKKVTKEKMDELKKGLNYTYINSIPFPAPFEEQKYIADSSSYHKSVDFKAITEEIIIKDVYKKHFGF</sequence>
<accession>A0A544V120</accession>
<dbReference type="AlphaFoldDB" id="A0A544V120"/>
<organism evidence="1 2">
    <name type="scientific">Lysinibacillus sphaericus</name>
    <name type="common">Bacillus sphaericus</name>
    <dbReference type="NCBI Taxonomy" id="1421"/>
    <lineage>
        <taxon>Bacteria</taxon>
        <taxon>Bacillati</taxon>
        <taxon>Bacillota</taxon>
        <taxon>Bacilli</taxon>
        <taxon>Bacillales</taxon>
        <taxon>Bacillaceae</taxon>
        <taxon>Lysinibacillus</taxon>
    </lineage>
</organism>
<reference evidence="1 2" key="1">
    <citation type="submission" date="2018-03" db="EMBL/GenBank/DDBJ databases">
        <title>Aerobic endospore-forming bacteria genome sequencing and assembly.</title>
        <authorList>
            <person name="Cavalcante D.A."/>
            <person name="Driks A."/>
            <person name="Putonti C."/>
            <person name="De-Souza M.T."/>
        </authorList>
    </citation>
    <scope>NUCLEOTIDE SEQUENCE [LARGE SCALE GENOMIC DNA]</scope>
    <source>
        <strain evidence="1 2">SDF0037</strain>
    </source>
</reference>
<comment type="caution">
    <text evidence="1">The sequence shown here is derived from an EMBL/GenBank/DDBJ whole genome shotgun (WGS) entry which is preliminary data.</text>
</comment>
<dbReference type="RefSeq" id="WP_142507206.1">
    <property type="nucleotide sequence ID" value="NZ_SADV01000001.1"/>
</dbReference>
<name>A0A544V120_LYSSH</name>
<dbReference type="OrthoDB" id="1248258at2"/>
<protein>
    <submittedName>
        <fullName evidence="1">Uncharacterized protein</fullName>
    </submittedName>
</protein>
<dbReference type="EMBL" id="SADV01000001">
    <property type="protein sequence ID" value="TQR39802.1"/>
    <property type="molecule type" value="Genomic_DNA"/>
</dbReference>
<proteinExistence type="predicted"/>
<evidence type="ECO:0000313" key="1">
    <source>
        <dbReference type="EMBL" id="TQR39802.1"/>
    </source>
</evidence>
<evidence type="ECO:0000313" key="2">
    <source>
        <dbReference type="Proteomes" id="UP000317944"/>
    </source>
</evidence>
<dbReference type="Proteomes" id="UP000317944">
    <property type="component" value="Unassembled WGS sequence"/>
</dbReference>
<gene>
    <name evidence="1" type="ORF">C7Y47_01890</name>
</gene>